<feature type="transmembrane region" description="Helical" evidence="1">
    <location>
        <begin position="32"/>
        <end position="53"/>
    </location>
</feature>
<dbReference type="AlphaFoldDB" id="A0A563EJ18"/>
<accession>A0A563EJ18</accession>
<dbReference type="EMBL" id="VOBR01000030">
    <property type="protein sequence ID" value="TWP46729.1"/>
    <property type="molecule type" value="Genomic_DNA"/>
</dbReference>
<proteinExistence type="predicted"/>
<protein>
    <submittedName>
        <fullName evidence="2">Uncharacterized protein</fullName>
    </submittedName>
</protein>
<keyword evidence="1" id="KW-1133">Transmembrane helix</keyword>
<keyword evidence="1" id="KW-0812">Transmembrane</keyword>
<dbReference type="RefSeq" id="WP_146358464.1">
    <property type="nucleotide sequence ID" value="NZ_VOBR01000030.1"/>
</dbReference>
<keyword evidence="3" id="KW-1185">Reference proteome</keyword>
<dbReference type="OrthoDB" id="4230433at2"/>
<name>A0A563EJ18_9PSEU</name>
<comment type="caution">
    <text evidence="2">The sequence shown here is derived from an EMBL/GenBank/DDBJ whole genome shotgun (WGS) entry which is preliminary data.</text>
</comment>
<gene>
    <name evidence="2" type="ORF">FKR81_34650</name>
</gene>
<organism evidence="2 3">
    <name type="scientific">Lentzea tibetensis</name>
    <dbReference type="NCBI Taxonomy" id="2591470"/>
    <lineage>
        <taxon>Bacteria</taxon>
        <taxon>Bacillati</taxon>
        <taxon>Actinomycetota</taxon>
        <taxon>Actinomycetes</taxon>
        <taxon>Pseudonocardiales</taxon>
        <taxon>Pseudonocardiaceae</taxon>
        <taxon>Lentzea</taxon>
    </lineage>
</organism>
<evidence type="ECO:0000256" key="1">
    <source>
        <dbReference type="SAM" id="Phobius"/>
    </source>
</evidence>
<dbReference type="Proteomes" id="UP000316639">
    <property type="component" value="Unassembled WGS sequence"/>
</dbReference>
<evidence type="ECO:0000313" key="3">
    <source>
        <dbReference type="Proteomes" id="UP000316639"/>
    </source>
</evidence>
<evidence type="ECO:0000313" key="2">
    <source>
        <dbReference type="EMBL" id="TWP46729.1"/>
    </source>
</evidence>
<keyword evidence="1" id="KW-0472">Membrane</keyword>
<sequence length="258" mass="27934">MDRNRISGHLWGNAVQAQEIHGDVTFNVKHRWWLTALAVVIAVGAATVAGYFLNRGTAGVPVAGPPAPKLVSKAAYYGCGWQYHDGDPAKADVARVAAGKDPTLVFQQSSLLTFDLYVQNPSAQEILLTDLKVETVRRGDVPTTGFMANSGLCGSALEPRYFEADVLKEQVTPKQGEDGSPAVDFPFKVSAGDPELLRTHFADVTGLVEFVVVLAIVVEGRDYEIRLDNGGQHYKVIGPTTLPRYQVNDEADRLLPDG</sequence>
<reference evidence="2 3" key="1">
    <citation type="submission" date="2019-07" db="EMBL/GenBank/DDBJ databases">
        <title>Lentzea xizangensis sp. nov., isolated from Qinghai-Tibetan Plateau Soils.</title>
        <authorList>
            <person name="Huang J."/>
        </authorList>
    </citation>
    <scope>NUCLEOTIDE SEQUENCE [LARGE SCALE GENOMIC DNA]</scope>
    <source>
        <strain evidence="2 3">FXJ1.1311</strain>
    </source>
</reference>